<dbReference type="InterPro" id="IPR035642">
    <property type="entry name" value="MraZ_N"/>
</dbReference>
<reference evidence="9 10" key="1">
    <citation type="journal article" date="2019" name="Nat. Microbiol.">
        <title>Mediterranean grassland soil C-N compound turnover is dependent on rainfall and depth, and is mediated by genomically divergent microorganisms.</title>
        <authorList>
            <person name="Diamond S."/>
            <person name="Andeer P.F."/>
            <person name="Li Z."/>
            <person name="Crits-Christoph A."/>
            <person name="Burstein D."/>
            <person name="Anantharaman K."/>
            <person name="Lane K.R."/>
            <person name="Thomas B.C."/>
            <person name="Pan C."/>
            <person name="Northen T.R."/>
            <person name="Banfield J.F."/>
        </authorList>
    </citation>
    <scope>NUCLEOTIDE SEQUENCE [LARGE SCALE GENOMIC DNA]</scope>
    <source>
        <strain evidence="9">NP_4</strain>
    </source>
</reference>
<comment type="subunit">
    <text evidence="7">Forms oligomers.</text>
</comment>
<dbReference type="GO" id="GO:0003700">
    <property type="term" value="F:DNA-binding transcription factor activity"/>
    <property type="evidence" value="ECO:0007669"/>
    <property type="project" value="UniProtKB-UniRule"/>
</dbReference>
<feature type="domain" description="SpoVT-AbrB" evidence="8">
    <location>
        <begin position="46"/>
        <end position="88"/>
    </location>
</feature>
<keyword evidence="6 7" id="KW-0804">Transcription</keyword>
<evidence type="ECO:0000259" key="8">
    <source>
        <dbReference type="PROSITE" id="PS51740"/>
    </source>
</evidence>
<dbReference type="InterPro" id="IPR020603">
    <property type="entry name" value="MraZ_dom"/>
</dbReference>
<gene>
    <name evidence="7 9" type="primary">mraZ</name>
    <name evidence="9" type="ORF">E6H01_04870</name>
</gene>
<dbReference type="HAMAP" id="MF_01008">
    <property type="entry name" value="MraZ"/>
    <property type="match status" value="1"/>
</dbReference>
<dbReference type="PANTHER" id="PTHR34701:SF1">
    <property type="entry name" value="TRANSCRIPTIONAL REGULATOR MRAZ"/>
    <property type="match status" value="1"/>
</dbReference>
<dbReference type="AlphaFoldDB" id="A0A537L7Y1"/>
<dbReference type="CDD" id="cd16320">
    <property type="entry name" value="MraZ_N"/>
    <property type="match status" value="1"/>
</dbReference>
<evidence type="ECO:0000256" key="1">
    <source>
        <dbReference type="ARBA" id="ARBA00013860"/>
    </source>
</evidence>
<dbReference type="InterPro" id="IPR037914">
    <property type="entry name" value="SpoVT-AbrB_sf"/>
</dbReference>
<dbReference type="EMBL" id="VBAL01000057">
    <property type="protein sequence ID" value="TMJ03797.1"/>
    <property type="molecule type" value="Genomic_DNA"/>
</dbReference>
<name>A0A537L7Y1_9BACT</name>
<dbReference type="GO" id="GO:2000143">
    <property type="term" value="P:negative regulation of DNA-templated transcription initiation"/>
    <property type="evidence" value="ECO:0007669"/>
    <property type="project" value="TreeGrafter"/>
</dbReference>
<dbReference type="InterPro" id="IPR003444">
    <property type="entry name" value="MraZ"/>
</dbReference>
<proteinExistence type="inferred from homology"/>
<dbReference type="GO" id="GO:0005737">
    <property type="term" value="C:cytoplasm"/>
    <property type="evidence" value="ECO:0007669"/>
    <property type="project" value="UniProtKB-UniRule"/>
</dbReference>
<dbReference type="SUPFAM" id="SSF89447">
    <property type="entry name" value="AbrB/MazE/MraZ-like"/>
    <property type="match status" value="1"/>
</dbReference>
<evidence type="ECO:0000256" key="7">
    <source>
        <dbReference type="HAMAP-Rule" id="MF_01008"/>
    </source>
</evidence>
<dbReference type="CDD" id="cd16321">
    <property type="entry name" value="MraZ_C"/>
    <property type="match status" value="1"/>
</dbReference>
<dbReference type="PROSITE" id="PS51740">
    <property type="entry name" value="SPOVT_ABRB"/>
    <property type="match status" value="2"/>
</dbReference>
<organism evidence="9 10">
    <name type="scientific">Candidatus Segetimicrobium genomatis</name>
    <dbReference type="NCBI Taxonomy" id="2569760"/>
    <lineage>
        <taxon>Bacteria</taxon>
        <taxon>Bacillati</taxon>
        <taxon>Candidatus Sysuimicrobiota</taxon>
        <taxon>Candidatus Sysuimicrobiia</taxon>
        <taxon>Candidatus Sysuimicrobiales</taxon>
        <taxon>Candidatus Segetimicrobiaceae</taxon>
        <taxon>Candidatus Segetimicrobium</taxon>
    </lineage>
</organism>
<evidence type="ECO:0000256" key="6">
    <source>
        <dbReference type="ARBA" id="ARBA00023163"/>
    </source>
</evidence>
<keyword evidence="5 7" id="KW-0238">DNA-binding</keyword>
<keyword evidence="4 7" id="KW-0805">Transcription regulation</keyword>
<dbReference type="InterPro" id="IPR007159">
    <property type="entry name" value="SpoVT-AbrB_dom"/>
</dbReference>
<dbReference type="NCBIfam" id="TIGR00242">
    <property type="entry name" value="division/cell wall cluster transcriptional repressor MraZ"/>
    <property type="match status" value="1"/>
</dbReference>
<evidence type="ECO:0000313" key="10">
    <source>
        <dbReference type="Proteomes" id="UP000319353"/>
    </source>
</evidence>
<dbReference type="PANTHER" id="PTHR34701">
    <property type="entry name" value="TRANSCRIPTIONAL REGULATOR MRAZ"/>
    <property type="match status" value="1"/>
</dbReference>
<evidence type="ECO:0000256" key="4">
    <source>
        <dbReference type="ARBA" id="ARBA00023015"/>
    </source>
</evidence>
<evidence type="ECO:0000256" key="2">
    <source>
        <dbReference type="ARBA" id="ARBA00022490"/>
    </source>
</evidence>
<accession>A0A537L7Y1</accession>
<dbReference type="InterPro" id="IPR035644">
    <property type="entry name" value="MraZ_C"/>
</dbReference>
<keyword evidence="3" id="KW-0677">Repeat</keyword>
<dbReference type="Proteomes" id="UP000319353">
    <property type="component" value="Unassembled WGS sequence"/>
</dbReference>
<evidence type="ECO:0000256" key="3">
    <source>
        <dbReference type="ARBA" id="ARBA00022737"/>
    </source>
</evidence>
<dbReference type="InterPro" id="IPR038619">
    <property type="entry name" value="MraZ_sf"/>
</dbReference>
<comment type="caution">
    <text evidence="9">The sequence shown here is derived from an EMBL/GenBank/DDBJ whole genome shotgun (WGS) entry which is preliminary data.</text>
</comment>
<dbReference type="Gene3D" id="3.40.1550.20">
    <property type="entry name" value="Transcriptional regulator MraZ domain"/>
    <property type="match status" value="1"/>
</dbReference>
<dbReference type="Pfam" id="PF02381">
    <property type="entry name" value="MraZ"/>
    <property type="match status" value="2"/>
</dbReference>
<dbReference type="GO" id="GO:0009295">
    <property type="term" value="C:nucleoid"/>
    <property type="evidence" value="ECO:0007669"/>
    <property type="project" value="UniProtKB-SubCell"/>
</dbReference>
<sequence length="181" mass="20444">MWGSCRVAKNPRISWESEVCGQELGGTGGIEVERSGERWGSLFRGEHHYSLDDKGRIVLPQTFRAALGSRVVVTRGLDECVAVYAPQEWARNEKKLRGLSVSRRDFVRFVLASAEDVELDRQGRMTIPSHLREYAKIERDAVVVGVGSRLEIWSLLNWQRYLARVQAEATSIASELKDLSL</sequence>
<feature type="domain" description="SpoVT-AbrB" evidence="8">
    <location>
        <begin position="114"/>
        <end position="157"/>
    </location>
</feature>
<dbReference type="GO" id="GO:0000976">
    <property type="term" value="F:transcription cis-regulatory region binding"/>
    <property type="evidence" value="ECO:0007669"/>
    <property type="project" value="TreeGrafter"/>
</dbReference>
<evidence type="ECO:0000256" key="5">
    <source>
        <dbReference type="ARBA" id="ARBA00023125"/>
    </source>
</evidence>
<evidence type="ECO:0000313" key="9">
    <source>
        <dbReference type="EMBL" id="TMJ03797.1"/>
    </source>
</evidence>
<protein>
    <recommendedName>
        <fullName evidence="1 7">Transcriptional regulator MraZ</fullName>
    </recommendedName>
</protein>
<comment type="subcellular location">
    <subcellularLocation>
        <location evidence="7">Cytoplasm</location>
        <location evidence="7">Nucleoid</location>
    </subcellularLocation>
</comment>
<keyword evidence="2 7" id="KW-0963">Cytoplasm</keyword>
<comment type="similarity">
    <text evidence="7">Belongs to the MraZ family.</text>
</comment>